<dbReference type="InterPro" id="IPR005548">
    <property type="entry name" value="Cell_div_FtsQ/DivIB_C"/>
</dbReference>
<dbReference type="GO" id="GO:0090529">
    <property type="term" value="P:cell septum assembly"/>
    <property type="evidence" value="ECO:0007669"/>
    <property type="project" value="InterPro"/>
</dbReference>
<keyword evidence="12" id="KW-1185">Reference proteome</keyword>
<evidence type="ECO:0000256" key="8">
    <source>
        <dbReference type="ARBA" id="ARBA00023306"/>
    </source>
</evidence>
<comment type="similarity">
    <text evidence="9">Belongs to the FtsQ/DivIB family. FtsQ subfamily.</text>
</comment>
<evidence type="ECO:0000256" key="5">
    <source>
        <dbReference type="ARBA" id="ARBA00022692"/>
    </source>
</evidence>
<dbReference type="EMBL" id="FNEJ01000009">
    <property type="protein sequence ID" value="SDI72547.1"/>
    <property type="molecule type" value="Genomic_DNA"/>
</dbReference>
<dbReference type="PANTHER" id="PTHR35851:SF1">
    <property type="entry name" value="CELL DIVISION PROTEIN FTSQ"/>
    <property type="match status" value="1"/>
</dbReference>
<evidence type="ECO:0000313" key="11">
    <source>
        <dbReference type="EMBL" id="SDI72547.1"/>
    </source>
</evidence>
<sequence length="293" mass="31993">MQQVTQVFRPDPAPSRLKYRMERLMLTPLFRFALRVGLPFALGLGGASWYFSVEANRAAVMDALLGLQEQVQSRPEFAVSQMSIDGAGPGVTAAVREAMALQLPLSSFDLDLDALRARIGTLDAVKSVALRIRQGGVLQVDVVERVPVVLWRSGTGLEMLDDSGARVGPAASRTDRPDLPVIAGTGARDHVSEALALLTAAAPLEGRLRGLERIGERRWDVVLDRGQRILLPETDAVQALERAMAMDGAVDMLSRDIAAVDLRLAQRPTLRLSAMASQEYWRIKAMETGDQRQ</sequence>
<evidence type="ECO:0000256" key="9">
    <source>
        <dbReference type="HAMAP-Rule" id="MF_00911"/>
    </source>
</evidence>
<dbReference type="HAMAP" id="MF_00911">
    <property type="entry name" value="FtsQ_subfam"/>
    <property type="match status" value="1"/>
</dbReference>
<evidence type="ECO:0000256" key="7">
    <source>
        <dbReference type="ARBA" id="ARBA00023136"/>
    </source>
</evidence>
<dbReference type="OrthoDB" id="9783091at2"/>
<evidence type="ECO:0000256" key="3">
    <source>
        <dbReference type="ARBA" id="ARBA00022519"/>
    </source>
</evidence>
<evidence type="ECO:0000259" key="10">
    <source>
        <dbReference type="PROSITE" id="PS51779"/>
    </source>
</evidence>
<dbReference type="GO" id="GO:0005886">
    <property type="term" value="C:plasma membrane"/>
    <property type="evidence" value="ECO:0007669"/>
    <property type="project" value="UniProtKB-SubCell"/>
</dbReference>
<keyword evidence="4 9" id="KW-0132">Cell division</keyword>
<keyword evidence="5 9" id="KW-0812">Transmembrane</keyword>
<organism evidence="11 12">
    <name type="scientific">Salipiger marinus</name>
    <dbReference type="NCBI Taxonomy" id="555512"/>
    <lineage>
        <taxon>Bacteria</taxon>
        <taxon>Pseudomonadati</taxon>
        <taxon>Pseudomonadota</taxon>
        <taxon>Alphaproteobacteria</taxon>
        <taxon>Rhodobacterales</taxon>
        <taxon>Roseobacteraceae</taxon>
        <taxon>Salipiger</taxon>
    </lineage>
</organism>
<comment type="function">
    <text evidence="9">Essential cell division protein.</text>
</comment>
<reference evidence="12" key="1">
    <citation type="submission" date="2016-10" db="EMBL/GenBank/DDBJ databases">
        <authorList>
            <person name="Varghese N."/>
            <person name="Submissions S."/>
        </authorList>
    </citation>
    <scope>NUCLEOTIDE SEQUENCE [LARGE SCALE GENOMIC DNA]</scope>
    <source>
        <strain evidence="12">DSM 26424</strain>
    </source>
</reference>
<evidence type="ECO:0000256" key="6">
    <source>
        <dbReference type="ARBA" id="ARBA00022989"/>
    </source>
</evidence>
<dbReference type="AlphaFoldDB" id="A0A1G8MXK0"/>
<evidence type="ECO:0000256" key="4">
    <source>
        <dbReference type="ARBA" id="ARBA00022618"/>
    </source>
</evidence>
<dbReference type="Gene3D" id="3.40.50.11690">
    <property type="entry name" value="Cell division protein FtsQ/DivIB"/>
    <property type="match status" value="1"/>
</dbReference>
<dbReference type="GO" id="GO:0043093">
    <property type="term" value="P:FtsZ-dependent cytokinesis"/>
    <property type="evidence" value="ECO:0007669"/>
    <property type="project" value="UniProtKB-UniRule"/>
</dbReference>
<dbReference type="InterPro" id="IPR045335">
    <property type="entry name" value="FtsQ_C_sf"/>
</dbReference>
<keyword evidence="6 9" id="KW-1133">Transmembrane helix</keyword>
<proteinExistence type="inferred from homology"/>
<evidence type="ECO:0000256" key="1">
    <source>
        <dbReference type="ARBA" id="ARBA00004370"/>
    </source>
</evidence>
<dbReference type="STRING" id="555512.SAMN04487993_100917"/>
<comment type="subcellular location">
    <subcellularLocation>
        <location evidence="9">Cell inner membrane</location>
        <topology evidence="9">Single-pass type II membrane protein</topology>
    </subcellularLocation>
    <subcellularLocation>
        <location evidence="1">Membrane</location>
    </subcellularLocation>
    <text evidence="9">Localizes to the division septum.</text>
</comment>
<feature type="transmembrane region" description="Helical" evidence="9">
    <location>
        <begin position="29"/>
        <end position="51"/>
    </location>
</feature>
<dbReference type="InterPro" id="IPR026579">
    <property type="entry name" value="FtsQ"/>
</dbReference>
<accession>A0A1G8MXK0</accession>
<gene>
    <name evidence="9" type="primary">ftsQ</name>
    <name evidence="11" type="ORF">SAMN04487993_100917</name>
</gene>
<evidence type="ECO:0000313" key="12">
    <source>
        <dbReference type="Proteomes" id="UP000199093"/>
    </source>
</evidence>
<dbReference type="GO" id="GO:0032153">
    <property type="term" value="C:cell division site"/>
    <property type="evidence" value="ECO:0007669"/>
    <property type="project" value="UniProtKB-UniRule"/>
</dbReference>
<dbReference type="PROSITE" id="PS51779">
    <property type="entry name" value="POTRA"/>
    <property type="match status" value="1"/>
</dbReference>
<keyword evidence="8 9" id="KW-0131">Cell cycle</keyword>
<keyword evidence="3 9" id="KW-0997">Cell inner membrane</keyword>
<name>A0A1G8MXK0_9RHOB</name>
<protein>
    <recommendedName>
        <fullName evidence="9">Cell division protein FtsQ</fullName>
    </recommendedName>
</protein>
<dbReference type="RefSeq" id="WP_089847077.1">
    <property type="nucleotide sequence ID" value="NZ_FNEJ01000009.1"/>
</dbReference>
<feature type="domain" description="POTRA" evidence="10">
    <location>
        <begin position="77"/>
        <end position="145"/>
    </location>
</feature>
<dbReference type="Pfam" id="PF03799">
    <property type="entry name" value="FtsQ_DivIB_C"/>
    <property type="match status" value="1"/>
</dbReference>
<keyword evidence="2 9" id="KW-1003">Cell membrane</keyword>
<dbReference type="PANTHER" id="PTHR35851">
    <property type="entry name" value="CELL DIVISION PROTEIN FTSQ"/>
    <property type="match status" value="1"/>
</dbReference>
<dbReference type="Proteomes" id="UP000199093">
    <property type="component" value="Unassembled WGS sequence"/>
</dbReference>
<evidence type="ECO:0000256" key="2">
    <source>
        <dbReference type="ARBA" id="ARBA00022475"/>
    </source>
</evidence>
<keyword evidence="7 9" id="KW-0472">Membrane</keyword>
<dbReference type="InterPro" id="IPR034746">
    <property type="entry name" value="POTRA"/>
</dbReference>